<dbReference type="EMBL" id="CP039852">
    <property type="protein sequence ID" value="QCZ94983.1"/>
    <property type="molecule type" value="Genomic_DNA"/>
</dbReference>
<dbReference type="Pfam" id="PF11356">
    <property type="entry name" value="T2SSC"/>
    <property type="match status" value="1"/>
</dbReference>
<dbReference type="SUPFAM" id="SSF50156">
    <property type="entry name" value="PDZ domain-like"/>
    <property type="match status" value="1"/>
</dbReference>
<evidence type="ECO:0000256" key="4">
    <source>
        <dbReference type="ARBA" id="ARBA00022475"/>
    </source>
</evidence>
<proteinExistence type="inferred from homology"/>
<dbReference type="GO" id="GO:0005886">
    <property type="term" value="C:plasma membrane"/>
    <property type="evidence" value="ECO:0007669"/>
    <property type="project" value="UniProtKB-SubCell"/>
</dbReference>
<name>A0A5B7YI93_9ALTE</name>
<keyword evidence="7" id="KW-0653">Protein transport</keyword>
<evidence type="ECO:0000256" key="6">
    <source>
        <dbReference type="ARBA" id="ARBA00022692"/>
    </source>
</evidence>
<evidence type="ECO:0000313" key="14">
    <source>
        <dbReference type="Proteomes" id="UP000304912"/>
    </source>
</evidence>
<dbReference type="Pfam" id="PF13180">
    <property type="entry name" value="PDZ_2"/>
    <property type="match status" value="1"/>
</dbReference>
<evidence type="ECO:0000256" key="2">
    <source>
        <dbReference type="ARBA" id="ARBA00007986"/>
    </source>
</evidence>
<dbReference type="SMART" id="SM00228">
    <property type="entry name" value="PDZ"/>
    <property type="match status" value="1"/>
</dbReference>
<dbReference type="InterPro" id="IPR024961">
    <property type="entry name" value="T2SS_GspC_N"/>
</dbReference>
<dbReference type="AlphaFoldDB" id="A0A5B7YI93"/>
<feature type="region of interest" description="Disordered" evidence="10">
    <location>
        <begin position="178"/>
        <end position="214"/>
    </location>
</feature>
<comment type="similarity">
    <text evidence="2">Belongs to the GSP C family.</text>
</comment>
<dbReference type="Proteomes" id="UP000304912">
    <property type="component" value="Chromosome"/>
</dbReference>
<protein>
    <submittedName>
        <fullName evidence="13">Type II secretion system protein GspC</fullName>
    </submittedName>
</protein>
<feature type="transmembrane region" description="Helical" evidence="11">
    <location>
        <begin position="21"/>
        <end position="43"/>
    </location>
</feature>
<dbReference type="InterPro" id="IPR001639">
    <property type="entry name" value="T2SS_protein-GspC"/>
</dbReference>
<comment type="subcellular location">
    <subcellularLocation>
        <location evidence="1">Cell inner membrane</location>
    </subcellularLocation>
</comment>
<dbReference type="KEGG" id="salk:FBQ74_16540"/>
<dbReference type="NCBIfam" id="TIGR01713">
    <property type="entry name" value="typeII_sec_gspC"/>
    <property type="match status" value="1"/>
</dbReference>
<dbReference type="GO" id="GO:0015628">
    <property type="term" value="P:protein secretion by the type II secretion system"/>
    <property type="evidence" value="ECO:0007669"/>
    <property type="project" value="InterPro"/>
</dbReference>
<keyword evidence="3" id="KW-0813">Transport</keyword>
<evidence type="ECO:0000256" key="7">
    <source>
        <dbReference type="ARBA" id="ARBA00022927"/>
    </source>
</evidence>
<dbReference type="Gene3D" id="2.30.42.10">
    <property type="match status" value="1"/>
</dbReference>
<evidence type="ECO:0000313" key="13">
    <source>
        <dbReference type="EMBL" id="QCZ94983.1"/>
    </source>
</evidence>
<evidence type="ECO:0000256" key="8">
    <source>
        <dbReference type="ARBA" id="ARBA00022989"/>
    </source>
</evidence>
<keyword evidence="4" id="KW-1003">Cell membrane</keyword>
<dbReference type="InterPro" id="IPR036034">
    <property type="entry name" value="PDZ_sf"/>
</dbReference>
<keyword evidence="9 11" id="KW-0472">Membrane</keyword>
<dbReference type="GO" id="GO:0015627">
    <property type="term" value="C:type II protein secretion system complex"/>
    <property type="evidence" value="ECO:0007669"/>
    <property type="project" value="InterPro"/>
</dbReference>
<keyword evidence="6 11" id="KW-0812">Transmembrane</keyword>
<evidence type="ECO:0000259" key="12">
    <source>
        <dbReference type="SMART" id="SM00228"/>
    </source>
</evidence>
<dbReference type="InterPro" id="IPR001478">
    <property type="entry name" value="PDZ"/>
</dbReference>
<evidence type="ECO:0000256" key="10">
    <source>
        <dbReference type="SAM" id="MobiDB-lite"/>
    </source>
</evidence>
<dbReference type="Gene3D" id="2.30.30.830">
    <property type="match status" value="1"/>
</dbReference>
<keyword evidence="14" id="KW-1185">Reference proteome</keyword>
<dbReference type="OrthoDB" id="1491375at2"/>
<evidence type="ECO:0000256" key="3">
    <source>
        <dbReference type="ARBA" id="ARBA00022448"/>
    </source>
</evidence>
<keyword evidence="8 11" id="KW-1133">Transmembrane helix</keyword>
<sequence length="313" mass="34055">MTFNKFNYSALTAQLVRHQKVLRLVVVVLLSLYLIAFAARLFWQLWPQPDQTAPPSATNAVGTTTTSSAQNGVNITRLQQLNLFGVRSETPEAPKEQVTDAPQTSLNLTLTGVVASSIVEEAAAIIENKGTQMVYGLGEKIEGTNVTLHQVQNDRVIIKNGSRNETLMLDGLDYEKANKQRQRNANPPREMTPSNPPPGRESSTLSREAAEATAALRDEPASFTDFISISPKSADGQLVGYQVQPGKNPSLFQSAGLQSGDVIVQINGYDLTDSQQTMTAMNELRSAQSIELTLDRGGEYLTVYLDMPEAGAE</sequence>
<feature type="domain" description="PDZ" evidence="12">
    <location>
        <begin position="225"/>
        <end position="298"/>
    </location>
</feature>
<reference evidence="13 14" key="1">
    <citation type="submission" date="2019-04" db="EMBL/GenBank/DDBJ databases">
        <title>Salinimonas iocasae sp. nov., a halophilic bacterium isolated from the outer tube casing of tubeworms in Okinawa Trough.</title>
        <authorList>
            <person name="Zhang H."/>
            <person name="Wang H."/>
            <person name="Li C."/>
        </authorList>
    </citation>
    <scope>NUCLEOTIDE SEQUENCE [LARGE SCALE GENOMIC DNA]</scope>
    <source>
        <strain evidence="13 14">KX18D6</strain>
    </source>
</reference>
<evidence type="ECO:0000256" key="5">
    <source>
        <dbReference type="ARBA" id="ARBA00022519"/>
    </source>
</evidence>
<evidence type="ECO:0000256" key="11">
    <source>
        <dbReference type="SAM" id="Phobius"/>
    </source>
</evidence>
<dbReference type="RefSeq" id="WP_139757713.1">
    <property type="nucleotide sequence ID" value="NZ_CP039852.1"/>
</dbReference>
<gene>
    <name evidence="13" type="primary">gspC</name>
    <name evidence="13" type="ORF">FBQ74_16540</name>
</gene>
<organism evidence="13 14">
    <name type="scientific">Salinimonas iocasae</name>
    <dbReference type="NCBI Taxonomy" id="2572577"/>
    <lineage>
        <taxon>Bacteria</taxon>
        <taxon>Pseudomonadati</taxon>
        <taxon>Pseudomonadota</taxon>
        <taxon>Gammaproteobacteria</taxon>
        <taxon>Alteromonadales</taxon>
        <taxon>Alteromonadaceae</taxon>
        <taxon>Alteromonas/Salinimonas group</taxon>
        <taxon>Salinimonas</taxon>
    </lineage>
</organism>
<evidence type="ECO:0000256" key="1">
    <source>
        <dbReference type="ARBA" id="ARBA00004533"/>
    </source>
</evidence>
<keyword evidence="5" id="KW-0997">Cell inner membrane</keyword>
<accession>A0A5B7YI93</accession>
<evidence type="ECO:0000256" key="9">
    <source>
        <dbReference type="ARBA" id="ARBA00023136"/>
    </source>
</evidence>